<evidence type="ECO:0000256" key="10">
    <source>
        <dbReference type="ARBA" id="ARBA00023027"/>
    </source>
</evidence>
<comment type="subunit">
    <text evidence="17">Homotetramer.</text>
</comment>
<dbReference type="PROSITE" id="PS51383">
    <property type="entry name" value="YJEF_C_3"/>
    <property type="match status" value="1"/>
</dbReference>
<dbReference type="GO" id="GO:0052855">
    <property type="term" value="F:ADP-dependent NAD(P)H-hydrate dehydratase activity"/>
    <property type="evidence" value="ECO:0007669"/>
    <property type="project" value="UniProtKB-UniRule"/>
</dbReference>
<evidence type="ECO:0000256" key="8">
    <source>
        <dbReference type="ARBA" id="ARBA00022857"/>
    </source>
</evidence>
<dbReference type="PROSITE" id="PS01049">
    <property type="entry name" value="YJEF_C_1"/>
    <property type="match status" value="1"/>
</dbReference>
<feature type="binding site" evidence="18">
    <location>
        <position position="115"/>
    </location>
    <ligand>
        <name>K(+)</name>
        <dbReference type="ChEBI" id="CHEBI:29103"/>
    </ligand>
</feature>
<comment type="caution">
    <text evidence="18">Lacks conserved residue(s) required for the propagation of feature annotation.</text>
</comment>
<evidence type="ECO:0000256" key="4">
    <source>
        <dbReference type="ARBA" id="ARBA00009524"/>
    </source>
</evidence>
<dbReference type="InterPro" id="IPR017953">
    <property type="entry name" value="Carbohydrate_kinase_pred_CS"/>
</dbReference>
<comment type="function">
    <text evidence="17">Catalyzes the dehydration of the S-form of NAD(P)HX at the expense of ADP, which is converted to AMP. Together with NAD(P)HX epimerase, which catalyzes the epimerization of the S- and R-forms, the enzyme allows the repair of both epimers of NAD(P)HX, a damaged form of NAD(P)H that is a result of enzymatic or heat-dependent hydration.</text>
</comment>
<keyword evidence="12 17" id="KW-0456">Lyase</keyword>
<evidence type="ECO:0000313" key="22">
    <source>
        <dbReference type="EMBL" id="SDY70396.1"/>
    </source>
</evidence>
<evidence type="ECO:0000256" key="9">
    <source>
        <dbReference type="ARBA" id="ARBA00022958"/>
    </source>
</evidence>
<evidence type="ECO:0000256" key="11">
    <source>
        <dbReference type="ARBA" id="ARBA00023235"/>
    </source>
</evidence>
<evidence type="ECO:0000256" key="5">
    <source>
        <dbReference type="ARBA" id="ARBA00022723"/>
    </source>
</evidence>
<feature type="binding site" evidence="18">
    <location>
        <begin position="58"/>
        <end position="62"/>
    </location>
    <ligand>
        <name>(6S)-NADPHX</name>
        <dbReference type="ChEBI" id="CHEBI:64076"/>
    </ligand>
</feature>
<dbReference type="PROSITE" id="PS01050">
    <property type="entry name" value="YJEF_C_2"/>
    <property type="match status" value="1"/>
</dbReference>
<evidence type="ECO:0000256" key="7">
    <source>
        <dbReference type="ARBA" id="ARBA00022840"/>
    </source>
</evidence>
<feature type="binding site" evidence="17">
    <location>
        <begin position="393"/>
        <end position="397"/>
    </location>
    <ligand>
        <name>AMP</name>
        <dbReference type="ChEBI" id="CHEBI:456215"/>
    </ligand>
</feature>
<comment type="catalytic activity">
    <reaction evidence="1 18 19">
        <text>(6R)-NADHX = (6S)-NADHX</text>
        <dbReference type="Rhea" id="RHEA:32215"/>
        <dbReference type="ChEBI" id="CHEBI:64074"/>
        <dbReference type="ChEBI" id="CHEBI:64075"/>
        <dbReference type="EC" id="5.1.99.6"/>
    </reaction>
</comment>
<dbReference type="GO" id="GO:0046496">
    <property type="term" value="P:nicotinamide nucleotide metabolic process"/>
    <property type="evidence" value="ECO:0007669"/>
    <property type="project" value="UniProtKB-UniRule"/>
</dbReference>
<dbReference type="InterPro" id="IPR029056">
    <property type="entry name" value="Ribokinase-like"/>
</dbReference>
<comment type="similarity">
    <text evidence="17">Belongs to the NnrD/CARKD family.</text>
</comment>
<protein>
    <recommendedName>
        <fullName evidence="19">Bifunctional NAD(P)H-hydrate repair enzyme</fullName>
    </recommendedName>
    <alternativeName>
        <fullName evidence="19">Nicotinamide nucleotide repair protein</fullName>
    </alternativeName>
    <domain>
        <recommendedName>
            <fullName evidence="19">ADP-dependent (S)-NAD(P)H-hydrate dehydratase</fullName>
            <ecNumber evidence="19">4.2.1.136</ecNumber>
        </recommendedName>
        <alternativeName>
            <fullName evidence="19">ADP-dependent NAD(P)HX dehydratase</fullName>
        </alternativeName>
    </domain>
    <domain>
        <recommendedName>
            <fullName evidence="19">NAD(P)H-hydrate epimerase</fullName>
            <ecNumber evidence="19">5.1.99.6</ecNumber>
        </recommendedName>
    </domain>
</protein>
<comment type="cofactor">
    <cofactor evidence="17">
        <name>Mg(2+)</name>
        <dbReference type="ChEBI" id="CHEBI:18420"/>
    </cofactor>
</comment>
<feature type="binding site" evidence="18">
    <location>
        <begin position="119"/>
        <end position="125"/>
    </location>
    <ligand>
        <name>(6S)-NADPHX</name>
        <dbReference type="ChEBI" id="CHEBI:64076"/>
    </ligand>
</feature>
<comment type="catalytic activity">
    <reaction evidence="2 18 19">
        <text>(6R)-NADPHX = (6S)-NADPHX</text>
        <dbReference type="Rhea" id="RHEA:32227"/>
        <dbReference type="ChEBI" id="CHEBI:64076"/>
        <dbReference type="ChEBI" id="CHEBI:64077"/>
        <dbReference type="EC" id="5.1.99.6"/>
    </reaction>
</comment>
<feature type="binding site" evidence="18">
    <location>
        <position position="154"/>
    </location>
    <ligand>
        <name>(6S)-NADPHX</name>
        <dbReference type="ChEBI" id="CHEBI:64076"/>
    </ligand>
</feature>
<dbReference type="STRING" id="137265.SAMN05421684_1118"/>
<sequence length="491" mass="49971">MRKAWRVADVRSAEEALMARLPEGTLMQRAAAGLARRCALILHNVYGAHVTLLVGAGNNGGDALYAGAILANRGVAVTAILLDPARVHQDGLKALKASGGRESAQPPRTVDLIIDGIVGIGAKGGLRSGASATLQRAKERRGRHGQRPTVVAVDVPSGVDVDTGDVPGKAVQADVTVTFGCLKPAHVVGPAAPLAGEVELVDIGLAPWLRADPAILVPDRADIVDALPKHRPTDEKYTRGVVGIATGSATYPGAAILSTWGALAGPTGMVRYAGGAREYVVQAHPSVVATDRITDAGRVQAWVVGSGLGTDEAAATAVRTVLASSLPVVLDADALNLLVDGTMADLMRGRSAPLVLTPHDREFARLAGEEPGPDRVAAAQKLAAHTNAVVLLKGDRTIVATPSGLAYANPTGSAALATGGTGDVLAGLLGSLLAGGLRPEVAAVTAAYLHGLAGREAARQGPVSASDVAAALRPVVNDLRPGDQENVVTPK</sequence>
<dbReference type="EC" id="4.2.1.136" evidence="19"/>
<dbReference type="Proteomes" id="UP000199632">
    <property type="component" value="Unassembled WGS sequence"/>
</dbReference>
<dbReference type="Gene3D" id="3.40.50.10260">
    <property type="entry name" value="YjeF N-terminal domain"/>
    <property type="match status" value="1"/>
</dbReference>
<dbReference type="AlphaFoldDB" id="A0A1H3M1E8"/>
<feature type="binding site" evidence="17">
    <location>
        <position position="254"/>
    </location>
    <ligand>
        <name>(6S)-NADPHX</name>
        <dbReference type="ChEBI" id="CHEBI:64076"/>
    </ligand>
</feature>
<organism evidence="22 23">
    <name type="scientific">Asanoa ishikariensis</name>
    <dbReference type="NCBI Taxonomy" id="137265"/>
    <lineage>
        <taxon>Bacteria</taxon>
        <taxon>Bacillati</taxon>
        <taxon>Actinomycetota</taxon>
        <taxon>Actinomycetes</taxon>
        <taxon>Micromonosporales</taxon>
        <taxon>Micromonosporaceae</taxon>
        <taxon>Asanoa</taxon>
    </lineage>
</organism>
<evidence type="ECO:0000256" key="18">
    <source>
        <dbReference type="HAMAP-Rule" id="MF_01966"/>
    </source>
</evidence>
<feature type="binding site" evidence="18">
    <location>
        <position position="157"/>
    </location>
    <ligand>
        <name>K(+)</name>
        <dbReference type="ChEBI" id="CHEBI:29103"/>
    </ligand>
</feature>
<keyword evidence="5 18" id="KW-0479">Metal-binding</keyword>
<dbReference type="EC" id="5.1.99.6" evidence="19"/>
<keyword evidence="13" id="KW-0511">Multifunctional enzyme</keyword>
<dbReference type="Gene3D" id="3.40.1190.20">
    <property type="match status" value="1"/>
</dbReference>
<keyword evidence="23" id="KW-1185">Reference proteome</keyword>
<dbReference type="InterPro" id="IPR004443">
    <property type="entry name" value="YjeF_N_dom"/>
</dbReference>
<dbReference type="GO" id="GO:0016301">
    <property type="term" value="F:kinase activity"/>
    <property type="evidence" value="ECO:0007669"/>
    <property type="project" value="UniProtKB-KW"/>
</dbReference>
<keyword evidence="7 17" id="KW-0067">ATP-binding</keyword>
<dbReference type="GO" id="GO:0110051">
    <property type="term" value="P:metabolite repair"/>
    <property type="evidence" value="ECO:0007669"/>
    <property type="project" value="TreeGrafter"/>
</dbReference>
<comment type="catalytic activity">
    <reaction evidence="16 17 19">
        <text>(6S)-NADPHX + ADP = AMP + phosphate + NADPH + H(+)</text>
        <dbReference type="Rhea" id="RHEA:32235"/>
        <dbReference type="ChEBI" id="CHEBI:15378"/>
        <dbReference type="ChEBI" id="CHEBI:43474"/>
        <dbReference type="ChEBI" id="CHEBI:57783"/>
        <dbReference type="ChEBI" id="CHEBI:64076"/>
        <dbReference type="ChEBI" id="CHEBI:456215"/>
        <dbReference type="ChEBI" id="CHEBI:456216"/>
        <dbReference type="EC" id="4.2.1.136"/>
    </reaction>
</comment>
<reference evidence="23" key="1">
    <citation type="submission" date="2016-10" db="EMBL/GenBank/DDBJ databases">
        <authorList>
            <person name="Varghese N."/>
            <person name="Submissions S."/>
        </authorList>
    </citation>
    <scope>NUCLEOTIDE SEQUENCE [LARGE SCALE GENOMIC DNA]</scope>
    <source>
        <strain evidence="23">DSM 44718</strain>
    </source>
</reference>
<evidence type="ECO:0000256" key="14">
    <source>
        <dbReference type="ARBA" id="ARBA00025153"/>
    </source>
</evidence>
<dbReference type="PANTHER" id="PTHR12592">
    <property type="entry name" value="ATP-DEPENDENT (S)-NAD(P)H-HYDRATE DEHYDRATASE FAMILY MEMBER"/>
    <property type="match status" value="1"/>
</dbReference>
<keyword evidence="10 17" id="KW-0520">NAD</keyword>
<comment type="function">
    <text evidence="14 19">Bifunctional enzyme that catalyzes the epimerization of the S- and R-forms of NAD(P)HX and the dehydration of the S-form of NAD(P)HX at the expense of ADP, which is converted to AMP. This allows the repair of both epimers of NAD(P)HX, a damaged form of NAD(P)H that is a result of enzymatic or heat-dependent hydration.</text>
</comment>
<evidence type="ECO:0000256" key="12">
    <source>
        <dbReference type="ARBA" id="ARBA00023239"/>
    </source>
</evidence>
<evidence type="ECO:0000256" key="6">
    <source>
        <dbReference type="ARBA" id="ARBA00022741"/>
    </source>
</evidence>
<keyword evidence="22" id="KW-0418">Kinase</keyword>
<dbReference type="PANTHER" id="PTHR12592:SF0">
    <property type="entry name" value="ATP-DEPENDENT (S)-NAD(P)H-HYDRATE DEHYDRATASE"/>
    <property type="match status" value="1"/>
</dbReference>
<dbReference type="RefSeq" id="WP_090788028.1">
    <property type="nucleotide sequence ID" value="NZ_BOND01000017.1"/>
</dbReference>
<feature type="domain" description="YjeF C-terminal" evidence="20">
    <location>
        <begin position="219"/>
        <end position="479"/>
    </location>
</feature>
<dbReference type="PIRSF" id="PIRSF017184">
    <property type="entry name" value="Nnr"/>
    <property type="match status" value="1"/>
</dbReference>
<dbReference type="GO" id="GO:0052856">
    <property type="term" value="F:NAD(P)HX epimerase activity"/>
    <property type="evidence" value="ECO:0007669"/>
    <property type="project" value="UniProtKB-UniRule"/>
</dbReference>
<feature type="binding site" evidence="17">
    <location>
        <position position="359"/>
    </location>
    <ligand>
        <name>(6S)-NADPHX</name>
        <dbReference type="ChEBI" id="CHEBI:64076"/>
    </ligand>
</feature>
<keyword evidence="6 17" id="KW-0547">Nucleotide-binding</keyword>
<feature type="binding site" evidence="18">
    <location>
        <position position="59"/>
    </location>
    <ligand>
        <name>K(+)</name>
        <dbReference type="ChEBI" id="CHEBI:29103"/>
    </ligand>
</feature>
<gene>
    <name evidence="18" type="primary">nnrE</name>
    <name evidence="17" type="synonym">nnrD</name>
    <name evidence="22" type="ORF">SAMN05421684_1118</name>
</gene>
<dbReference type="CDD" id="cd01171">
    <property type="entry name" value="YXKO-related"/>
    <property type="match status" value="1"/>
</dbReference>
<evidence type="ECO:0000256" key="13">
    <source>
        <dbReference type="ARBA" id="ARBA00023268"/>
    </source>
</evidence>
<comment type="similarity">
    <text evidence="3 19">In the N-terminal section; belongs to the NnrE/AIBP family.</text>
</comment>
<dbReference type="NCBIfam" id="TIGR00197">
    <property type="entry name" value="yjeF_nterm"/>
    <property type="match status" value="1"/>
</dbReference>
<evidence type="ECO:0000256" key="2">
    <source>
        <dbReference type="ARBA" id="ARBA00000909"/>
    </source>
</evidence>
<evidence type="ECO:0000256" key="3">
    <source>
        <dbReference type="ARBA" id="ARBA00006001"/>
    </source>
</evidence>
<evidence type="ECO:0000313" key="23">
    <source>
        <dbReference type="Proteomes" id="UP000199632"/>
    </source>
</evidence>
<dbReference type="Pfam" id="PF03853">
    <property type="entry name" value="YjeF_N"/>
    <property type="match status" value="1"/>
</dbReference>
<keyword evidence="22" id="KW-0808">Transferase</keyword>
<evidence type="ECO:0000256" key="15">
    <source>
        <dbReference type="ARBA" id="ARBA00048238"/>
    </source>
</evidence>
<dbReference type="InterPro" id="IPR030677">
    <property type="entry name" value="Nnr"/>
</dbReference>
<dbReference type="GO" id="GO:0046872">
    <property type="term" value="F:metal ion binding"/>
    <property type="evidence" value="ECO:0007669"/>
    <property type="project" value="UniProtKB-UniRule"/>
</dbReference>
<feature type="binding site" evidence="17">
    <location>
        <position position="422"/>
    </location>
    <ligand>
        <name>AMP</name>
        <dbReference type="ChEBI" id="CHEBI:456215"/>
    </ligand>
</feature>
<keyword evidence="8 17" id="KW-0521">NADP</keyword>
<comment type="function">
    <text evidence="18">Catalyzes the epimerization of the S- and R-forms of NAD(P)HX, a damaged form of NAD(P)H that is a result of enzymatic or heat-dependent hydration. This is a prerequisite for the S-specific NAD(P)H-hydrate dehydratase to allow the repair of both epimers of NAD(P)HX.</text>
</comment>
<comment type="cofactor">
    <cofactor evidence="18 19">
        <name>K(+)</name>
        <dbReference type="ChEBI" id="CHEBI:29103"/>
    </cofactor>
    <text evidence="18 19">Binds 1 potassium ion per subunit.</text>
</comment>
<dbReference type="InterPro" id="IPR000631">
    <property type="entry name" value="CARKD"/>
</dbReference>
<feature type="domain" description="YjeF N-terminal" evidence="21">
    <location>
        <begin position="10"/>
        <end position="211"/>
    </location>
</feature>
<evidence type="ECO:0000259" key="20">
    <source>
        <dbReference type="PROSITE" id="PS51383"/>
    </source>
</evidence>
<dbReference type="HAMAP" id="MF_01965">
    <property type="entry name" value="NADHX_dehydratase"/>
    <property type="match status" value="1"/>
</dbReference>
<evidence type="ECO:0000256" key="19">
    <source>
        <dbReference type="PIRNR" id="PIRNR017184"/>
    </source>
</evidence>
<dbReference type="Pfam" id="PF01256">
    <property type="entry name" value="Carb_kinase"/>
    <property type="match status" value="1"/>
</dbReference>
<keyword evidence="9 18" id="KW-0630">Potassium</keyword>
<evidence type="ECO:0000256" key="17">
    <source>
        <dbReference type="HAMAP-Rule" id="MF_01965"/>
    </source>
</evidence>
<dbReference type="GO" id="GO:0005524">
    <property type="term" value="F:ATP binding"/>
    <property type="evidence" value="ECO:0007669"/>
    <property type="project" value="UniProtKB-UniRule"/>
</dbReference>
<dbReference type="InterPro" id="IPR036652">
    <property type="entry name" value="YjeF_N_dom_sf"/>
</dbReference>
<evidence type="ECO:0000256" key="16">
    <source>
        <dbReference type="ARBA" id="ARBA00049209"/>
    </source>
</evidence>
<evidence type="ECO:0000259" key="21">
    <source>
        <dbReference type="PROSITE" id="PS51385"/>
    </source>
</evidence>
<dbReference type="HAMAP" id="MF_01966">
    <property type="entry name" value="NADHX_epimerase"/>
    <property type="match status" value="1"/>
</dbReference>
<feature type="binding site" evidence="17">
    <location>
        <position position="307"/>
    </location>
    <ligand>
        <name>(6S)-NADPHX</name>
        <dbReference type="ChEBI" id="CHEBI:64076"/>
    </ligand>
</feature>
<comment type="similarity">
    <text evidence="18">Belongs to the NnrE/AIBP family.</text>
</comment>
<dbReference type="SUPFAM" id="SSF64153">
    <property type="entry name" value="YjeF N-terminal domain-like"/>
    <property type="match status" value="1"/>
</dbReference>
<feature type="binding site" evidence="17">
    <location>
        <position position="423"/>
    </location>
    <ligand>
        <name>(6S)-NADPHX</name>
        <dbReference type="ChEBI" id="CHEBI:64076"/>
    </ligand>
</feature>
<keyword evidence="11 18" id="KW-0413">Isomerase</keyword>
<dbReference type="EMBL" id="FNQB01000001">
    <property type="protein sequence ID" value="SDY70396.1"/>
    <property type="molecule type" value="Genomic_DNA"/>
</dbReference>
<name>A0A1H3M1E8_9ACTN</name>
<evidence type="ECO:0000256" key="1">
    <source>
        <dbReference type="ARBA" id="ARBA00000013"/>
    </source>
</evidence>
<dbReference type="OrthoDB" id="9806925at2"/>
<proteinExistence type="inferred from homology"/>
<dbReference type="NCBIfam" id="TIGR00196">
    <property type="entry name" value="yjeF_cterm"/>
    <property type="match status" value="1"/>
</dbReference>
<comment type="similarity">
    <text evidence="4 19">In the C-terminal section; belongs to the NnrD/CARKD family.</text>
</comment>
<accession>A0A1H3M1E8</accession>
<dbReference type="SUPFAM" id="SSF53613">
    <property type="entry name" value="Ribokinase-like"/>
    <property type="match status" value="1"/>
</dbReference>
<comment type="catalytic activity">
    <reaction evidence="15 17 19">
        <text>(6S)-NADHX + ADP = AMP + phosphate + NADH + H(+)</text>
        <dbReference type="Rhea" id="RHEA:32223"/>
        <dbReference type="ChEBI" id="CHEBI:15378"/>
        <dbReference type="ChEBI" id="CHEBI:43474"/>
        <dbReference type="ChEBI" id="CHEBI:57945"/>
        <dbReference type="ChEBI" id="CHEBI:64074"/>
        <dbReference type="ChEBI" id="CHEBI:456215"/>
        <dbReference type="ChEBI" id="CHEBI:456216"/>
        <dbReference type="EC" id="4.2.1.136"/>
    </reaction>
</comment>
<dbReference type="PROSITE" id="PS51385">
    <property type="entry name" value="YJEF_N"/>
    <property type="match status" value="1"/>
</dbReference>